<evidence type="ECO:0000313" key="3">
    <source>
        <dbReference type="EMBL" id="GGH43360.1"/>
    </source>
</evidence>
<gene>
    <name evidence="3" type="ORF">GCM10010921_17200</name>
</gene>
<evidence type="ECO:0008006" key="5">
    <source>
        <dbReference type="Google" id="ProtNLM"/>
    </source>
</evidence>
<dbReference type="AlphaFoldDB" id="A0A917MMA2"/>
<dbReference type="Proteomes" id="UP000657592">
    <property type="component" value="Unassembled WGS sequence"/>
</dbReference>
<comment type="caution">
    <text evidence="3">The sequence shown here is derived from an EMBL/GenBank/DDBJ whole genome shotgun (WGS) entry which is preliminary data.</text>
</comment>
<keyword evidence="2" id="KW-1133">Transmembrane helix</keyword>
<reference evidence="3" key="1">
    <citation type="journal article" date="2014" name="Int. J. Syst. Evol. Microbiol.">
        <title>Complete genome sequence of Corynebacterium casei LMG S-19264T (=DSM 44701T), isolated from a smear-ripened cheese.</title>
        <authorList>
            <consortium name="US DOE Joint Genome Institute (JGI-PGF)"/>
            <person name="Walter F."/>
            <person name="Albersmeier A."/>
            <person name="Kalinowski J."/>
            <person name="Ruckert C."/>
        </authorList>
    </citation>
    <scope>NUCLEOTIDE SEQUENCE</scope>
    <source>
        <strain evidence="3">CGMCC 1.15794</strain>
    </source>
</reference>
<evidence type="ECO:0000313" key="4">
    <source>
        <dbReference type="Proteomes" id="UP000657592"/>
    </source>
</evidence>
<dbReference type="RefSeq" id="WP_229663165.1">
    <property type="nucleotide sequence ID" value="NZ_BMJY01000006.1"/>
</dbReference>
<evidence type="ECO:0000256" key="2">
    <source>
        <dbReference type="SAM" id="Phobius"/>
    </source>
</evidence>
<keyword evidence="2" id="KW-0472">Membrane</keyword>
<evidence type="ECO:0000256" key="1">
    <source>
        <dbReference type="SAM" id="MobiDB-lite"/>
    </source>
</evidence>
<dbReference type="NCBIfam" id="NF041390">
    <property type="entry name" value="TadE_Rv3655c"/>
    <property type="match status" value="1"/>
</dbReference>
<sequence length="132" mass="12774">MIGRAVPRRGPRGRDGGGPFARVPGGERGSVAAELAVALPAVAVVLALGIGGLFAAATHVRLQDAAADAARLIARGESEARATGAVVGAVAGARVAAVHQEDLVCVTATAEVAVAGLPVPLRAASCALAGGL</sequence>
<reference evidence="3" key="2">
    <citation type="submission" date="2020-09" db="EMBL/GenBank/DDBJ databases">
        <authorList>
            <person name="Sun Q."/>
            <person name="Zhou Y."/>
        </authorList>
    </citation>
    <scope>NUCLEOTIDE SEQUENCE</scope>
    <source>
        <strain evidence="3">CGMCC 1.15794</strain>
    </source>
</reference>
<protein>
    <recommendedName>
        <fullName evidence="5">TadE-like protein</fullName>
    </recommendedName>
</protein>
<feature type="transmembrane region" description="Helical" evidence="2">
    <location>
        <begin position="35"/>
        <end position="56"/>
    </location>
</feature>
<feature type="compositionally biased region" description="Basic residues" evidence="1">
    <location>
        <begin position="1"/>
        <end position="11"/>
    </location>
</feature>
<proteinExistence type="predicted"/>
<feature type="region of interest" description="Disordered" evidence="1">
    <location>
        <begin position="1"/>
        <end position="23"/>
    </location>
</feature>
<dbReference type="EMBL" id="BMJY01000006">
    <property type="protein sequence ID" value="GGH43360.1"/>
    <property type="molecule type" value="Genomic_DNA"/>
</dbReference>
<name>A0A917MMA2_9MICO</name>
<accession>A0A917MMA2</accession>
<keyword evidence="4" id="KW-1185">Reference proteome</keyword>
<keyword evidence="2" id="KW-0812">Transmembrane</keyword>
<organism evidence="3 4">
    <name type="scientific">Microbacterium album</name>
    <dbReference type="NCBI Taxonomy" id="2053191"/>
    <lineage>
        <taxon>Bacteria</taxon>
        <taxon>Bacillati</taxon>
        <taxon>Actinomycetota</taxon>
        <taxon>Actinomycetes</taxon>
        <taxon>Micrococcales</taxon>
        <taxon>Microbacteriaceae</taxon>
        <taxon>Microbacterium</taxon>
    </lineage>
</organism>
<dbReference type="InterPro" id="IPR049790">
    <property type="entry name" value="Rv3655c/TadE"/>
</dbReference>